<accession>A0A6N3GSE5</accession>
<dbReference type="AlphaFoldDB" id="A0A6N3GSE5"/>
<gene>
    <name evidence="1" type="ORF">CTLFYP3_00083</name>
</gene>
<protein>
    <submittedName>
        <fullName evidence="1">Uncharacterized protein</fullName>
    </submittedName>
</protein>
<proteinExistence type="predicted"/>
<reference evidence="1" key="1">
    <citation type="submission" date="2019-11" db="EMBL/GenBank/DDBJ databases">
        <authorList>
            <person name="Feng L."/>
        </authorList>
    </citation>
    <scope>NUCLEOTIDE SEQUENCE</scope>
    <source>
        <strain evidence="1">CTertiumLFYP3</strain>
    </source>
</reference>
<organism evidence="1">
    <name type="scientific">Clostridium tertium</name>
    <dbReference type="NCBI Taxonomy" id="1559"/>
    <lineage>
        <taxon>Bacteria</taxon>
        <taxon>Bacillati</taxon>
        <taxon>Bacillota</taxon>
        <taxon>Clostridia</taxon>
        <taxon>Eubacteriales</taxon>
        <taxon>Clostridiaceae</taxon>
        <taxon>Clostridium</taxon>
    </lineage>
</organism>
<name>A0A6N3GSE5_9CLOT</name>
<evidence type="ECO:0000313" key="1">
    <source>
        <dbReference type="EMBL" id="VYU67454.1"/>
    </source>
</evidence>
<dbReference type="EMBL" id="CACRTO010000049">
    <property type="protein sequence ID" value="VYU67454.1"/>
    <property type="molecule type" value="Genomic_DNA"/>
</dbReference>
<sequence>MFYFKNFDLLTDGDIDLKIENKVPANEEKGYL</sequence>